<evidence type="ECO:0000259" key="1">
    <source>
        <dbReference type="Pfam" id="PF06452"/>
    </source>
</evidence>
<feature type="domain" description="Carbohydrate-binding" evidence="1">
    <location>
        <begin position="17"/>
        <end position="207"/>
    </location>
</feature>
<evidence type="ECO:0000313" key="3">
    <source>
        <dbReference type="Proteomes" id="UP000664044"/>
    </source>
</evidence>
<comment type="caution">
    <text evidence="2">The sequence shown here is derived from an EMBL/GenBank/DDBJ whole genome shotgun (WGS) entry which is preliminary data.</text>
</comment>
<evidence type="ECO:0000313" key="2">
    <source>
        <dbReference type="EMBL" id="MBO0352740.1"/>
    </source>
</evidence>
<keyword evidence="3" id="KW-1185">Reference proteome</keyword>
<name>A0ABS3G026_9FLAO</name>
<proteinExistence type="predicted"/>
<organism evidence="2 3">
    <name type="scientific">Flagellimonas aurea</name>
    <dbReference type="NCBI Taxonomy" id="2915619"/>
    <lineage>
        <taxon>Bacteria</taxon>
        <taxon>Pseudomonadati</taxon>
        <taxon>Bacteroidota</taxon>
        <taxon>Flavobacteriia</taxon>
        <taxon>Flavobacteriales</taxon>
        <taxon>Flavobacteriaceae</taxon>
        <taxon>Flagellimonas</taxon>
    </lineage>
</organism>
<gene>
    <name evidence="2" type="ORF">J0656_01830</name>
</gene>
<accession>A0ABS3G026</accession>
<dbReference type="RefSeq" id="WP_207031092.1">
    <property type="nucleotide sequence ID" value="NZ_CP159476.1"/>
</dbReference>
<dbReference type="EMBL" id="JAFLNL010000001">
    <property type="protein sequence ID" value="MBO0352740.1"/>
    <property type="molecule type" value="Genomic_DNA"/>
</dbReference>
<dbReference type="Pfam" id="PF06452">
    <property type="entry name" value="CBM9_1"/>
    <property type="match status" value="1"/>
</dbReference>
<protein>
    <submittedName>
        <fullName evidence="2">Carbohydrate-binding family 9-like protein</fullName>
    </submittedName>
</protein>
<dbReference type="Proteomes" id="UP000664044">
    <property type="component" value="Unassembled WGS sequence"/>
</dbReference>
<reference evidence="2 3" key="1">
    <citation type="submission" date="2021-03" db="EMBL/GenBank/DDBJ databases">
        <title>Muricauda lutimaris sp. nov. and Muricauda ruestringensis sp. nov, two marine members of the Flavobacteriaceae isolated from deep sea sediments of Western Pacific.</title>
        <authorList>
            <person name="Zhao S."/>
            <person name="Liu R."/>
        </authorList>
    </citation>
    <scope>NUCLEOTIDE SEQUENCE [LARGE SCALE GENOMIC DNA]</scope>
    <source>
        <strain evidence="2 3">BC31-1-A7</strain>
    </source>
</reference>
<dbReference type="CDD" id="cd09620">
    <property type="entry name" value="CBM9_like_3"/>
    <property type="match status" value="1"/>
</dbReference>
<dbReference type="Gene3D" id="2.60.40.1190">
    <property type="match status" value="1"/>
</dbReference>
<sequence length="208" mass="24262">MKTYQVRSLSGQDFDNDAWSRADTLKDFIQPWTDTAVQRTLFRALYDEDWLYLRYDVKDREILVSTDRDHKLDVADSDRIEIFFRTDEDLERYYCLELDPLGRILDYRASFYRDFDYTWCWPQEELSVRAEVHEDGYLVEAKISLKSLADLGILKDGNLNAGIFRGDCQRLGTGNGEAPSFNWITWVDPGTDTPDFHVKSAFGKLILG</sequence>
<dbReference type="InterPro" id="IPR010502">
    <property type="entry name" value="Carb-bd_dom_fam9"/>
</dbReference>
<dbReference type="SUPFAM" id="SSF49344">
    <property type="entry name" value="CBD9-like"/>
    <property type="match status" value="1"/>
</dbReference>